<accession>A0ABM5MW95</accession>
<gene>
    <name evidence="1" type="ORF">RTTH1527_00380</name>
</gene>
<keyword evidence="2" id="KW-1185">Reference proteome</keyword>
<protein>
    <submittedName>
        <fullName evidence="1">Uncharacterized protein</fullName>
    </submittedName>
</protein>
<dbReference type="Proteomes" id="UP000007581">
    <property type="component" value="Chromosome"/>
</dbReference>
<name>A0ABM5MW95_RICTP</name>
<proteinExistence type="predicted"/>
<sequence>MKIADNTSLIYRKYSNLHSKVIIKCSSLELDIAILKTQEKSKYAFRRKCSKLLDMKSSNVALKKDRF</sequence>
<evidence type="ECO:0000313" key="2">
    <source>
        <dbReference type="Proteomes" id="UP000007581"/>
    </source>
</evidence>
<organism evidence="1 2">
    <name type="scientific">Rickettsia typhi str. TH1527</name>
    <dbReference type="NCBI Taxonomy" id="1003201"/>
    <lineage>
        <taxon>Bacteria</taxon>
        <taxon>Pseudomonadati</taxon>
        <taxon>Pseudomonadota</taxon>
        <taxon>Alphaproteobacteria</taxon>
        <taxon>Rickettsiales</taxon>
        <taxon>Rickettsiaceae</taxon>
        <taxon>Rickettsieae</taxon>
        <taxon>Rickettsia</taxon>
        <taxon>typhus group</taxon>
    </lineage>
</organism>
<reference evidence="1" key="1">
    <citation type="submission" date="2012-03" db="EMBL/GenBank/DDBJ databases">
        <authorList>
            <person name="Johnson S.L."/>
            <person name="Sims D."/>
            <person name="Han S."/>
            <person name="Bruce D.C."/>
            <person name="Dasch G.A."/>
        </authorList>
    </citation>
    <scope>NUCLEOTIDE SEQUENCE [LARGE SCALE GENOMIC DNA]</scope>
    <source>
        <strain evidence="1">TH1527</strain>
    </source>
</reference>
<dbReference type="EMBL" id="CP003397">
    <property type="protein sequence ID" value="AFE53943.1"/>
    <property type="molecule type" value="Genomic_DNA"/>
</dbReference>
<evidence type="ECO:0000313" key="1">
    <source>
        <dbReference type="EMBL" id="AFE53943.1"/>
    </source>
</evidence>